<dbReference type="EMBL" id="VSSQ01094748">
    <property type="protein sequence ID" value="MPN39126.1"/>
    <property type="molecule type" value="Genomic_DNA"/>
</dbReference>
<dbReference type="AlphaFoldDB" id="A0A645HKJ4"/>
<sequence length="95" mass="9876">MVEDDFGVEAGGVLLETLHQFRSLHAVGVGRPVVDFGGGHQLAPLGHAGDQHRFEVGACGVNGGGVAGRAGTENDQWGVTGCHLGLCLGMEWRKL</sequence>
<comment type="caution">
    <text evidence="1">The sequence shown here is derived from an EMBL/GenBank/DDBJ whole genome shotgun (WGS) entry which is preliminary data.</text>
</comment>
<proteinExistence type="predicted"/>
<gene>
    <name evidence="1" type="ORF">SDC9_186653</name>
</gene>
<accession>A0A645HKJ4</accession>
<organism evidence="1">
    <name type="scientific">bioreactor metagenome</name>
    <dbReference type="NCBI Taxonomy" id="1076179"/>
    <lineage>
        <taxon>unclassified sequences</taxon>
        <taxon>metagenomes</taxon>
        <taxon>ecological metagenomes</taxon>
    </lineage>
</organism>
<reference evidence="1" key="1">
    <citation type="submission" date="2019-08" db="EMBL/GenBank/DDBJ databases">
        <authorList>
            <person name="Kucharzyk K."/>
            <person name="Murdoch R.W."/>
            <person name="Higgins S."/>
            <person name="Loffler F."/>
        </authorList>
    </citation>
    <scope>NUCLEOTIDE SEQUENCE</scope>
</reference>
<name>A0A645HKJ4_9ZZZZ</name>
<evidence type="ECO:0000313" key="1">
    <source>
        <dbReference type="EMBL" id="MPN39126.1"/>
    </source>
</evidence>
<protein>
    <submittedName>
        <fullName evidence="1">Uncharacterized protein</fullName>
    </submittedName>
</protein>
<dbReference type="AntiFam" id="ANF00233">
    <property type="entry name" value="Shadow ORF (opposite trxB)"/>
</dbReference>